<dbReference type="RefSeq" id="WP_273738219.1">
    <property type="nucleotide sequence ID" value="NZ_JAQIVI010000132.1"/>
</dbReference>
<keyword evidence="5 6" id="KW-0472">Membrane</keyword>
<feature type="transmembrane region" description="Helical" evidence="6">
    <location>
        <begin position="71"/>
        <end position="92"/>
    </location>
</feature>
<gene>
    <name evidence="7" type="ORF">ACFQE6_09290</name>
</gene>
<dbReference type="Pfam" id="PF02653">
    <property type="entry name" value="BPD_transp_2"/>
    <property type="match status" value="1"/>
</dbReference>
<feature type="transmembrane region" description="Helical" evidence="6">
    <location>
        <begin position="99"/>
        <end position="121"/>
    </location>
</feature>
<evidence type="ECO:0000256" key="4">
    <source>
        <dbReference type="ARBA" id="ARBA00022989"/>
    </source>
</evidence>
<dbReference type="EMBL" id="JBHSWV010000132">
    <property type="protein sequence ID" value="MFC6765182.1"/>
    <property type="molecule type" value="Genomic_DNA"/>
</dbReference>
<dbReference type="PANTHER" id="PTHR30482:SF17">
    <property type="entry name" value="ABC TRANSPORTER ATP-BINDING PROTEIN"/>
    <property type="match status" value="1"/>
</dbReference>
<accession>A0ABD5SJH2</accession>
<dbReference type="InterPro" id="IPR043428">
    <property type="entry name" value="LivM-like"/>
</dbReference>
<protein>
    <submittedName>
        <fullName evidence="7">Branched-chain amino acid ABC transporter permease</fullName>
    </submittedName>
</protein>
<keyword evidence="8" id="KW-1185">Reference proteome</keyword>
<feature type="transmembrane region" description="Helical" evidence="6">
    <location>
        <begin position="20"/>
        <end position="39"/>
    </location>
</feature>
<feature type="transmembrane region" description="Helical" evidence="6">
    <location>
        <begin position="46"/>
        <end position="65"/>
    </location>
</feature>
<proteinExistence type="predicted"/>
<feature type="transmembrane region" description="Helical" evidence="6">
    <location>
        <begin position="127"/>
        <end position="145"/>
    </location>
</feature>
<dbReference type="InterPro" id="IPR001851">
    <property type="entry name" value="ABC_transp_permease"/>
</dbReference>
<comment type="caution">
    <text evidence="7">The sequence shown here is derived from an EMBL/GenBank/DDBJ whole genome shotgun (WGS) entry which is preliminary data.</text>
</comment>
<evidence type="ECO:0000256" key="5">
    <source>
        <dbReference type="ARBA" id="ARBA00023136"/>
    </source>
</evidence>
<evidence type="ECO:0000256" key="3">
    <source>
        <dbReference type="ARBA" id="ARBA00022692"/>
    </source>
</evidence>
<feature type="transmembrane region" description="Helical" evidence="6">
    <location>
        <begin position="302"/>
        <end position="320"/>
    </location>
</feature>
<organism evidence="7 8">
    <name type="scientific">Natrinema soli</name>
    <dbReference type="NCBI Taxonomy" id="1930624"/>
    <lineage>
        <taxon>Archaea</taxon>
        <taxon>Methanobacteriati</taxon>
        <taxon>Methanobacteriota</taxon>
        <taxon>Stenosarchaea group</taxon>
        <taxon>Halobacteria</taxon>
        <taxon>Halobacteriales</taxon>
        <taxon>Natrialbaceae</taxon>
        <taxon>Natrinema</taxon>
    </lineage>
</organism>
<feature type="transmembrane region" description="Helical" evidence="6">
    <location>
        <begin position="157"/>
        <end position="176"/>
    </location>
</feature>
<feature type="transmembrane region" description="Helical" evidence="6">
    <location>
        <begin position="272"/>
        <end position="295"/>
    </location>
</feature>
<keyword evidence="4 6" id="KW-1133">Transmembrane helix</keyword>
<keyword evidence="3 6" id="KW-0812">Transmembrane</keyword>
<reference evidence="7 8" key="1">
    <citation type="journal article" date="2019" name="Int. J. Syst. Evol. Microbiol.">
        <title>The Global Catalogue of Microorganisms (GCM) 10K type strain sequencing project: providing services to taxonomists for standard genome sequencing and annotation.</title>
        <authorList>
            <consortium name="The Broad Institute Genomics Platform"/>
            <consortium name="The Broad Institute Genome Sequencing Center for Infectious Disease"/>
            <person name="Wu L."/>
            <person name="Ma J."/>
        </authorList>
    </citation>
    <scope>NUCLEOTIDE SEQUENCE [LARGE SCALE GENOMIC DNA]</scope>
    <source>
        <strain evidence="7 8">LMG 29247</strain>
    </source>
</reference>
<evidence type="ECO:0000313" key="8">
    <source>
        <dbReference type="Proteomes" id="UP001596383"/>
    </source>
</evidence>
<feature type="transmembrane region" description="Helical" evidence="6">
    <location>
        <begin position="182"/>
        <end position="201"/>
    </location>
</feature>
<sequence length="346" mass="37471">MSQDTKTGVAVGIRQRFGNLSSAAGALLLVGAFAFPYLPGTGQYEVFLLGQILAFAIAALAYNVLLGYTGLLSFGHAAFFGGSAYAVGLAMQFYGISELLLLIPFGVLVAGTIAVVIGFISVRHTEVYYALLMLALAHLIYVLTVKMYTVTGGTDGVAITTPTIAGINYLTVWGYAGYLMGALYYVILIAFVGTVVLLWTFMHSPFGLTLKTIRDDPERARAIGIPVRRYRWYASIMSGVFTGLGGAMYAFLNGHVTPDTVLHWSRSGELAFMTVLGGTGWFFGPIAGAGAFILIRSQAQQLTEYWHFMMGFVLFLVIVFEPEGISGIGARIRRRIQNWRDGGGER</sequence>
<dbReference type="GO" id="GO:0005886">
    <property type="term" value="C:plasma membrane"/>
    <property type="evidence" value="ECO:0007669"/>
    <property type="project" value="UniProtKB-SubCell"/>
</dbReference>
<dbReference type="AlphaFoldDB" id="A0ABD5SJH2"/>
<feature type="transmembrane region" description="Helical" evidence="6">
    <location>
        <begin position="230"/>
        <end position="252"/>
    </location>
</feature>
<evidence type="ECO:0000256" key="2">
    <source>
        <dbReference type="ARBA" id="ARBA00022475"/>
    </source>
</evidence>
<dbReference type="Proteomes" id="UP001596383">
    <property type="component" value="Unassembled WGS sequence"/>
</dbReference>
<comment type="subcellular location">
    <subcellularLocation>
        <location evidence="1">Cell membrane</location>
        <topology evidence="1">Multi-pass membrane protein</topology>
    </subcellularLocation>
</comment>
<keyword evidence="2" id="KW-1003">Cell membrane</keyword>
<evidence type="ECO:0000256" key="1">
    <source>
        <dbReference type="ARBA" id="ARBA00004651"/>
    </source>
</evidence>
<dbReference type="PANTHER" id="PTHR30482">
    <property type="entry name" value="HIGH-AFFINITY BRANCHED-CHAIN AMINO ACID TRANSPORT SYSTEM PERMEASE"/>
    <property type="match status" value="1"/>
</dbReference>
<name>A0ABD5SJH2_9EURY</name>
<evidence type="ECO:0000256" key="6">
    <source>
        <dbReference type="SAM" id="Phobius"/>
    </source>
</evidence>
<evidence type="ECO:0000313" key="7">
    <source>
        <dbReference type="EMBL" id="MFC6765182.1"/>
    </source>
</evidence>
<dbReference type="CDD" id="cd06581">
    <property type="entry name" value="TM_PBP1_LivM_like"/>
    <property type="match status" value="1"/>
</dbReference>